<dbReference type="AlphaFoldDB" id="A0A178ZD85"/>
<dbReference type="GeneID" id="30012670"/>
<dbReference type="STRING" id="1367422.A0A178ZD85"/>
<proteinExistence type="predicted"/>
<dbReference type="EMBL" id="LVYI01000007">
    <property type="protein sequence ID" value="OAP57764.1"/>
    <property type="molecule type" value="Genomic_DNA"/>
</dbReference>
<organism evidence="2 3">
    <name type="scientific">Fonsecaea erecta</name>
    <dbReference type="NCBI Taxonomy" id="1367422"/>
    <lineage>
        <taxon>Eukaryota</taxon>
        <taxon>Fungi</taxon>
        <taxon>Dikarya</taxon>
        <taxon>Ascomycota</taxon>
        <taxon>Pezizomycotina</taxon>
        <taxon>Eurotiomycetes</taxon>
        <taxon>Chaetothyriomycetidae</taxon>
        <taxon>Chaetothyriales</taxon>
        <taxon>Herpotrichiellaceae</taxon>
        <taxon>Fonsecaea</taxon>
    </lineage>
</organism>
<dbReference type="OrthoDB" id="2100128at2759"/>
<name>A0A178ZD85_9EURO</name>
<evidence type="ECO:0000256" key="1">
    <source>
        <dbReference type="SAM" id="MobiDB-lite"/>
    </source>
</evidence>
<accession>A0A178ZD85</accession>
<evidence type="ECO:0000313" key="3">
    <source>
        <dbReference type="Proteomes" id="UP000078343"/>
    </source>
</evidence>
<protein>
    <recommendedName>
        <fullName evidence="4">CSN8/PSMD8/EIF3K domain-containing protein</fullName>
    </recommendedName>
</protein>
<sequence length="336" mass="38021">MAQAPPAFGRKSSAPWDRLRPVKQDPLEGMGFVSKGDNRLLDLKTQEGYYNKIVARYMQFCARHSKDLDNAFASLSLEESQSPGVEPLKKPIGKTLNPQPATAQRPLQQDSIVPTNTQSTNATSPLPASELSIILLALRKLREGLLASSTSSPNPVFSQRVHVFNIRVAVLALHPEGYHPSLLHLLSVLHTAEHPLPRSELVEMMTYLILDTAVRQRDLYRAYALRYNSRVRFGFKSRVVDNLLKSIVTGDWVTFWRVRQKVDGYVRAILYWHLDTQRKMALKAIGRAYYTCDVNWILQSATGSQQSWDELVKEEDVGWVREGDKVVIRKPKAKTG</sequence>
<dbReference type="PANTHER" id="PTHR39398:SF1">
    <property type="entry name" value="CSN8_PSMD8_EIF3K DOMAIN-CONTAINING PROTEIN"/>
    <property type="match status" value="1"/>
</dbReference>
<evidence type="ECO:0000313" key="2">
    <source>
        <dbReference type="EMBL" id="OAP57764.1"/>
    </source>
</evidence>
<feature type="region of interest" description="Disordered" evidence="1">
    <location>
        <begin position="79"/>
        <end position="124"/>
    </location>
</feature>
<keyword evidence="3" id="KW-1185">Reference proteome</keyword>
<comment type="caution">
    <text evidence="2">The sequence shown here is derived from an EMBL/GenBank/DDBJ whole genome shotgun (WGS) entry which is preliminary data.</text>
</comment>
<feature type="compositionally biased region" description="Polar residues" evidence="1">
    <location>
        <begin position="96"/>
        <end position="124"/>
    </location>
</feature>
<dbReference type="Proteomes" id="UP000078343">
    <property type="component" value="Unassembled WGS sequence"/>
</dbReference>
<feature type="region of interest" description="Disordered" evidence="1">
    <location>
        <begin position="1"/>
        <end position="22"/>
    </location>
</feature>
<dbReference type="PANTHER" id="PTHR39398">
    <property type="entry name" value="YALI0F14311P"/>
    <property type="match status" value="1"/>
</dbReference>
<dbReference type="RefSeq" id="XP_018691131.1">
    <property type="nucleotide sequence ID" value="XM_018840010.1"/>
</dbReference>
<evidence type="ECO:0008006" key="4">
    <source>
        <dbReference type="Google" id="ProtNLM"/>
    </source>
</evidence>
<reference evidence="2 3" key="1">
    <citation type="submission" date="2016-04" db="EMBL/GenBank/DDBJ databases">
        <title>Draft genome of Fonsecaea erecta CBS 125763.</title>
        <authorList>
            <person name="Weiss V.A."/>
            <person name="Vicente V.A."/>
            <person name="Raittz R.T."/>
            <person name="Moreno L.F."/>
            <person name="De Souza E.M."/>
            <person name="Pedrosa F.O."/>
            <person name="Steffens M.B."/>
            <person name="Faoro H."/>
            <person name="Tadra-Sfeir M.Z."/>
            <person name="Najafzadeh M.J."/>
            <person name="Felipe M.S."/>
            <person name="Teixeira M."/>
            <person name="Sun J."/>
            <person name="Xi L."/>
            <person name="Gomes R."/>
            <person name="De Azevedo C.M."/>
            <person name="Salgado C.G."/>
            <person name="Da Silva M.B."/>
            <person name="Nascimento M.F."/>
            <person name="Queiroz-Telles F."/>
            <person name="Attili D.S."/>
            <person name="Gorbushina A."/>
        </authorList>
    </citation>
    <scope>NUCLEOTIDE SEQUENCE [LARGE SCALE GENOMIC DNA]</scope>
    <source>
        <strain evidence="2 3">CBS 125763</strain>
    </source>
</reference>
<gene>
    <name evidence="2" type="ORF">AYL99_08502</name>
</gene>